<dbReference type="EC" id="5.2.1.8" evidence="3"/>
<evidence type="ECO:0000256" key="7">
    <source>
        <dbReference type="PROSITE-ProRule" id="PRU00278"/>
    </source>
</evidence>
<dbReference type="Gene3D" id="3.10.50.40">
    <property type="match status" value="1"/>
</dbReference>
<dbReference type="PANTHER" id="PTHR47245">
    <property type="entry name" value="PEPTIDYLPROLYL ISOMERASE"/>
    <property type="match status" value="1"/>
</dbReference>
<dbReference type="Proteomes" id="UP000294829">
    <property type="component" value="Unassembled WGS sequence"/>
</dbReference>
<gene>
    <name evidence="10" type="ORF">E2I14_03735</name>
</gene>
<keyword evidence="11" id="KW-1185">Reference proteome</keyword>
<dbReference type="RefSeq" id="WP_133325519.1">
    <property type="nucleotide sequence ID" value="NZ_SMYL01000001.1"/>
</dbReference>
<keyword evidence="4 8" id="KW-0732">Signal</keyword>
<dbReference type="PROSITE" id="PS50198">
    <property type="entry name" value="PPIC_PPIASE_2"/>
    <property type="match status" value="1"/>
</dbReference>
<dbReference type="InterPro" id="IPR050245">
    <property type="entry name" value="PrsA_foldase"/>
</dbReference>
<evidence type="ECO:0000313" key="11">
    <source>
        <dbReference type="Proteomes" id="UP000294829"/>
    </source>
</evidence>
<dbReference type="AlphaFoldDB" id="A0A4R5W682"/>
<dbReference type="GO" id="GO:0003755">
    <property type="term" value="F:peptidyl-prolyl cis-trans isomerase activity"/>
    <property type="evidence" value="ECO:0007669"/>
    <property type="project" value="UniProtKB-KW"/>
</dbReference>
<evidence type="ECO:0000256" key="4">
    <source>
        <dbReference type="ARBA" id="ARBA00022729"/>
    </source>
</evidence>
<dbReference type="SUPFAM" id="SSF54534">
    <property type="entry name" value="FKBP-like"/>
    <property type="match status" value="1"/>
</dbReference>
<keyword evidence="5 7" id="KW-0697">Rotamase</keyword>
<dbReference type="Gene3D" id="1.10.8.1040">
    <property type="match status" value="1"/>
</dbReference>
<organism evidence="10 11">
    <name type="scientific">Sapientia aquatica</name>
    <dbReference type="NCBI Taxonomy" id="1549640"/>
    <lineage>
        <taxon>Bacteria</taxon>
        <taxon>Pseudomonadati</taxon>
        <taxon>Pseudomonadota</taxon>
        <taxon>Betaproteobacteria</taxon>
        <taxon>Burkholderiales</taxon>
        <taxon>Oxalobacteraceae</taxon>
        <taxon>Sapientia</taxon>
    </lineage>
</organism>
<feature type="domain" description="PpiC" evidence="9">
    <location>
        <begin position="131"/>
        <end position="221"/>
    </location>
</feature>
<dbReference type="InterPro" id="IPR046357">
    <property type="entry name" value="PPIase_dom_sf"/>
</dbReference>
<accession>A0A4R5W682</accession>
<feature type="signal peptide" evidence="8">
    <location>
        <begin position="1"/>
        <end position="22"/>
    </location>
</feature>
<evidence type="ECO:0000256" key="6">
    <source>
        <dbReference type="ARBA" id="ARBA00023235"/>
    </source>
</evidence>
<feature type="chain" id="PRO_5020273125" description="peptidylprolyl isomerase" evidence="8">
    <location>
        <begin position="23"/>
        <end position="260"/>
    </location>
</feature>
<comment type="catalytic activity">
    <reaction evidence="1">
        <text>[protein]-peptidylproline (omega=180) = [protein]-peptidylproline (omega=0)</text>
        <dbReference type="Rhea" id="RHEA:16237"/>
        <dbReference type="Rhea" id="RHEA-COMP:10747"/>
        <dbReference type="Rhea" id="RHEA-COMP:10748"/>
        <dbReference type="ChEBI" id="CHEBI:83833"/>
        <dbReference type="ChEBI" id="CHEBI:83834"/>
        <dbReference type="EC" id="5.2.1.8"/>
    </reaction>
</comment>
<evidence type="ECO:0000256" key="1">
    <source>
        <dbReference type="ARBA" id="ARBA00000971"/>
    </source>
</evidence>
<evidence type="ECO:0000256" key="3">
    <source>
        <dbReference type="ARBA" id="ARBA00013194"/>
    </source>
</evidence>
<evidence type="ECO:0000313" key="10">
    <source>
        <dbReference type="EMBL" id="TDK68661.1"/>
    </source>
</evidence>
<dbReference type="OrthoDB" id="14196at2"/>
<reference evidence="10 11" key="1">
    <citation type="submission" date="2019-03" db="EMBL/GenBank/DDBJ databases">
        <title>Sapientia aquatica gen. nov., sp. nov., isolated from a crater lake.</title>
        <authorList>
            <person name="Felfoldi T."/>
            <person name="Szabo A."/>
            <person name="Toth E."/>
            <person name="Schumann P."/>
            <person name="Keki Z."/>
            <person name="Marialigeti K."/>
            <person name="Mathe I."/>
        </authorList>
    </citation>
    <scope>NUCLEOTIDE SEQUENCE [LARGE SCALE GENOMIC DNA]</scope>
    <source>
        <strain evidence="10 11">SA-152</strain>
    </source>
</reference>
<protein>
    <recommendedName>
        <fullName evidence="3">peptidylprolyl isomerase</fullName>
        <ecNumber evidence="3">5.2.1.8</ecNumber>
    </recommendedName>
</protein>
<evidence type="ECO:0000259" key="9">
    <source>
        <dbReference type="PROSITE" id="PS50198"/>
    </source>
</evidence>
<dbReference type="InterPro" id="IPR027304">
    <property type="entry name" value="Trigger_fact/SurA_dom_sf"/>
</dbReference>
<proteinExistence type="inferred from homology"/>
<evidence type="ECO:0000256" key="2">
    <source>
        <dbReference type="ARBA" id="ARBA00007656"/>
    </source>
</evidence>
<dbReference type="Pfam" id="PF13616">
    <property type="entry name" value="Rotamase_3"/>
    <property type="match status" value="1"/>
</dbReference>
<comment type="similarity">
    <text evidence="2">Belongs to the PpiC/parvulin rotamase family.</text>
</comment>
<evidence type="ECO:0000256" key="8">
    <source>
        <dbReference type="SAM" id="SignalP"/>
    </source>
</evidence>
<sequence length="260" mass="28511">MTFKPAHLLLVLLALATAPVMAQNVAVVNGKAIPTSRVDELVKQITSQPNAPQDSPDLRLKIKEELITREVLIQESEKLGLAKNADVKAQLEIARQSILIRALVADFVKKNPITDAEVSAEYEKVKAQAGDKEYHVRHILLGSEDEAKAVIAKLKAGASFEELAKQSKDTGSANNGGDLDWATPVAFVKPFSDAMVALQKGQMTETPVQTQYGFHIIKLDDVRAAKIPALEDVKKQIVDAMEQKKLQAFQEELRKKAVVK</sequence>
<dbReference type="SUPFAM" id="SSF109998">
    <property type="entry name" value="Triger factor/SurA peptide-binding domain-like"/>
    <property type="match status" value="1"/>
</dbReference>
<dbReference type="EMBL" id="SMYL01000001">
    <property type="protein sequence ID" value="TDK68661.1"/>
    <property type="molecule type" value="Genomic_DNA"/>
</dbReference>
<keyword evidence="6 7" id="KW-0413">Isomerase</keyword>
<comment type="caution">
    <text evidence="10">The sequence shown here is derived from an EMBL/GenBank/DDBJ whole genome shotgun (WGS) entry which is preliminary data.</text>
</comment>
<dbReference type="InterPro" id="IPR000297">
    <property type="entry name" value="PPIase_PpiC"/>
</dbReference>
<name>A0A4R5W682_9BURK</name>
<dbReference type="PANTHER" id="PTHR47245:SF1">
    <property type="entry name" value="FOLDASE PROTEIN PRSA"/>
    <property type="match status" value="1"/>
</dbReference>
<evidence type="ECO:0000256" key="5">
    <source>
        <dbReference type="ARBA" id="ARBA00023110"/>
    </source>
</evidence>